<keyword evidence="2" id="KW-0812">Transmembrane</keyword>
<evidence type="ECO:0000313" key="4">
    <source>
        <dbReference type="Proteomes" id="UP000266089"/>
    </source>
</evidence>
<dbReference type="AlphaFoldDB" id="A0A399DWJ3"/>
<evidence type="ECO:0000313" key="3">
    <source>
        <dbReference type="EMBL" id="RIH76436.1"/>
    </source>
</evidence>
<dbReference type="Proteomes" id="UP000266089">
    <property type="component" value="Unassembled WGS sequence"/>
</dbReference>
<evidence type="ECO:0000256" key="1">
    <source>
        <dbReference type="SAM" id="Coils"/>
    </source>
</evidence>
<sequence>MEKPIYRLLHLIFALGTLHILLLMALEVQRNVQLRNQIAQVEFRLVQLERHNQKLSEELQLAADPRYREGLIRQMGYVHKDELLLLNTPAGGSPSN</sequence>
<reference evidence="3 4" key="1">
    <citation type="submission" date="2018-08" db="EMBL/GenBank/DDBJ databases">
        <title>Meiothermus cateniformans JCM 15151 genome sequencing project.</title>
        <authorList>
            <person name="Da Costa M.S."/>
            <person name="Albuquerque L."/>
            <person name="Raposo P."/>
            <person name="Froufe H.J.C."/>
            <person name="Barroso C.S."/>
            <person name="Egas C."/>
        </authorList>
    </citation>
    <scope>NUCLEOTIDE SEQUENCE [LARGE SCALE GENOMIC DNA]</scope>
    <source>
        <strain evidence="3 4">JCM 15151</strain>
    </source>
</reference>
<keyword evidence="1" id="KW-0175">Coiled coil</keyword>
<gene>
    <name evidence="3" type="ORF">Mcate_01778</name>
</gene>
<keyword evidence="2" id="KW-0472">Membrane</keyword>
<evidence type="ECO:0000256" key="2">
    <source>
        <dbReference type="SAM" id="Phobius"/>
    </source>
</evidence>
<dbReference type="EMBL" id="QWKX01000043">
    <property type="protein sequence ID" value="RIH76436.1"/>
    <property type="molecule type" value="Genomic_DNA"/>
</dbReference>
<feature type="coiled-coil region" evidence="1">
    <location>
        <begin position="31"/>
        <end position="58"/>
    </location>
</feature>
<organism evidence="3 4">
    <name type="scientific">Meiothermus taiwanensis</name>
    <dbReference type="NCBI Taxonomy" id="172827"/>
    <lineage>
        <taxon>Bacteria</taxon>
        <taxon>Thermotogati</taxon>
        <taxon>Deinococcota</taxon>
        <taxon>Deinococci</taxon>
        <taxon>Thermales</taxon>
        <taxon>Thermaceae</taxon>
        <taxon>Meiothermus</taxon>
    </lineage>
</organism>
<accession>A0A399DWJ3</accession>
<name>A0A399DWJ3_9DEIN</name>
<keyword evidence="2" id="KW-1133">Transmembrane helix</keyword>
<dbReference type="InterPro" id="IPR007060">
    <property type="entry name" value="FtsL/DivIC"/>
</dbReference>
<protein>
    <submittedName>
        <fullName evidence="3">Septum formation initiator</fullName>
    </submittedName>
</protein>
<comment type="caution">
    <text evidence="3">The sequence shown here is derived from an EMBL/GenBank/DDBJ whole genome shotgun (WGS) entry which is preliminary data.</text>
</comment>
<dbReference type="Pfam" id="PF04977">
    <property type="entry name" value="DivIC"/>
    <property type="match status" value="1"/>
</dbReference>
<feature type="transmembrane region" description="Helical" evidence="2">
    <location>
        <begin position="6"/>
        <end position="26"/>
    </location>
</feature>
<proteinExistence type="predicted"/>